<dbReference type="AlphaFoldDB" id="L5LY89"/>
<proteinExistence type="predicted"/>
<name>L5LY89_MYODS</name>
<keyword evidence="2" id="KW-0808">Transferase</keyword>
<dbReference type="Gene3D" id="1.10.510.10">
    <property type="entry name" value="Transferase(Phosphotransferase) domain 1"/>
    <property type="match status" value="1"/>
</dbReference>
<protein>
    <submittedName>
        <fullName evidence="2">Casein kinase I isoform gamma-2</fullName>
    </submittedName>
</protein>
<keyword evidence="3" id="KW-1185">Reference proteome</keyword>
<dbReference type="SUPFAM" id="SSF56112">
    <property type="entry name" value="Protein kinase-like (PK-like)"/>
    <property type="match status" value="1"/>
</dbReference>
<dbReference type="EMBL" id="KB106376">
    <property type="protein sequence ID" value="ELK31066.1"/>
    <property type="molecule type" value="Genomic_DNA"/>
</dbReference>
<dbReference type="Proteomes" id="UP000010556">
    <property type="component" value="Unassembled WGS sequence"/>
</dbReference>
<organism evidence="2 3">
    <name type="scientific">Myotis davidii</name>
    <name type="common">David's myotis</name>
    <dbReference type="NCBI Taxonomy" id="225400"/>
    <lineage>
        <taxon>Eukaryota</taxon>
        <taxon>Metazoa</taxon>
        <taxon>Chordata</taxon>
        <taxon>Craniata</taxon>
        <taxon>Vertebrata</taxon>
        <taxon>Euteleostomi</taxon>
        <taxon>Mammalia</taxon>
        <taxon>Eutheria</taxon>
        <taxon>Laurasiatheria</taxon>
        <taxon>Chiroptera</taxon>
        <taxon>Yangochiroptera</taxon>
        <taxon>Vespertilionidae</taxon>
        <taxon>Myotis</taxon>
    </lineage>
</organism>
<feature type="compositionally biased region" description="Basic residues" evidence="1">
    <location>
        <begin position="55"/>
        <end position="68"/>
    </location>
</feature>
<gene>
    <name evidence="2" type="ORF">MDA_GLEAN10003662</name>
</gene>
<accession>L5LY89</accession>
<sequence length="152" mass="17139">MIAIQLITCMECVHTKSVICRDVQPEDFLVRRRAASAARRPHHRLWPGPGVHGPGTKKRNPRREHKSLKGTARPMRSAHTWARSRAPDNLEALGHSPWAACPGRAQGRAQRALPEIGDTQRAVPIEVLCESHPEEMARTRAVYLRRRRLGEA</sequence>
<keyword evidence="2" id="KW-0418">Kinase</keyword>
<dbReference type="GO" id="GO:0016301">
    <property type="term" value="F:kinase activity"/>
    <property type="evidence" value="ECO:0007669"/>
    <property type="project" value="UniProtKB-KW"/>
</dbReference>
<evidence type="ECO:0000313" key="3">
    <source>
        <dbReference type="Proteomes" id="UP000010556"/>
    </source>
</evidence>
<feature type="region of interest" description="Disordered" evidence="1">
    <location>
        <begin position="40"/>
        <end position="79"/>
    </location>
</feature>
<evidence type="ECO:0000256" key="1">
    <source>
        <dbReference type="SAM" id="MobiDB-lite"/>
    </source>
</evidence>
<dbReference type="InterPro" id="IPR011009">
    <property type="entry name" value="Kinase-like_dom_sf"/>
</dbReference>
<evidence type="ECO:0000313" key="2">
    <source>
        <dbReference type="EMBL" id="ELK31066.1"/>
    </source>
</evidence>
<reference evidence="3" key="1">
    <citation type="journal article" date="2013" name="Science">
        <title>Comparative analysis of bat genomes provides insight into the evolution of flight and immunity.</title>
        <authorList>
            <person name="Zhang G."/>
            <person name="Cowled C."/>
            <person name="Shi Z."/>
            <person name="Huang Z."/>
            <person name="Bishop-Lilly K.A."/>
            <person name="Fang X."/>
            <person name="Wynne J.W."/>
            <person name="Xiong Z."/>
            <person name="Baker M.L."/>
            <person name="Zhao W."/>
            <person name="Tachedjian M."/>
            <person name="Zhu Y."/>
            <person name="Zhou P."/>
            <person name="Jiang X."/>
            <person name="Ng J."/>
            <person name="Yang L."/>
            <person name="Wu L."/>
            <person name="Xiao J."/>
            <person name="Feng Y."/>
            <person name="Chen Y."/>
            <person name="Sun X."/>
            <person name="Zhang Y."/>
            <person name="Marsh G.A."/>
            <person name="Crameri G."/>
            <person name="Broder C.C."/>
            <person name="Frey K.G."/>
            <person name="Wang L.F."/>
            <person name="Wang J."/>
        </authorList>
    </citation>
    <scope>NUCLEOTIDE SEQUENCE [LARGE SCALE GENOMIC DNA]</scope>
</reference>